<dbReference type="InterPro" id="IPR045851">
    <property type="entry name" value="AMP-bd_C_sf"/>
</dbReference>
<dbReference type="PANTHER" id="PTHR43767">
    <property type="entry name" value="LONG-CHAIN-FATTY-ACID--COA LIGASE"/>
    <property type="match status" value="1"/>
</dbReference>
<evidence type="ECO:0000256" key="2">
    <source>
        <dbReference type="ARBA" id="ARBA00022598"/>
    </source>
</evidence>
<organism evidence="5 6">
    <name type="scientific">Streptomyces spinosisporus</name>
    <dbReference type="NCBI Taxonomy" id="2927582"/>
    <lineage>
        <taxon>Bacteria</taxon>
        <taxon>Bacillati</taxon>
        <taxon>Actinomycetota</taxon>
        <taxon>Actinomycetes</taxon>
        <taxon>Kitasatosporales</taxon>
        <taxon>Streptomycetaceae</taxon>
        <taxon>Streptomyces</taxon>
    </lineage>
</organism>
<protein>
    <submittedName>
        <fullName evidence="5">(2,3-dihydroxybenzoyl)adenylate synthase</fullName>
        <ecNumber evidence="5">2.7.7.58</ecNumber>
    </submittedName>
</protein>
<keyword evidence="6" id="KW-1185">Reference proteome</keyword>
<dbReference type="NCBIfam" id="TIGR02275">
    <property type="entry name" value="DHB_AMP_lig"/>
    <property type="match status" value="1"/>
</dbReference>
<dbReference type="Gene3D" id="2.30.38.10">
    <property type="entry name" value="Luciferase, Domain 3"/>
    <property type="match status" value="1"/>
</dbReference>
<dbReference type="InterPro" id="IPR000873">
    <property type="entry name" value="AMP-dep_synth/lig_dom"/>
</dbReference>
<keyword evidence="5" id="KW-0808">Transferase</keyword>
<dbReference type="EC" id="2.7.7.58" evidence="5"/>
<keyword evidence="5" id="KW-0548">Nucleotidyltransferase</keyword>
<keyword evidence="2" id="KW-0436">Ligase</keyword>
<reference evidence="5" key="1">
    <citation type="submission" date="2022-03" db="EMBL/GenBank/DDBJ databases">
        <title>Streptomyces 7R015 and 7R016 isolated from Barleria lupulina in Thailand.</title>
        <authorList>
            <person name="Kanchanasin P."/>
            <person name="Phongsopitanun W."/>
            <person name="Tanasupawat S."/>
        </authorList>
    </citation>
    <scope>NUCLEOTIDE SEQUENCE</scope>
    <source>
        <strain evidence="5">7R016</strain>
    </source>
</reference>
<comment type="pathway">
    <text evidence="1">Siderophore biosynthesis.</text>
</comment>
<sequence length="542" mass="58158">MLDGWVPWPDEVAARYRAEGYWAGRPLDRLLRDQAERAPERIALVDAEGDRWTYAELDARADRTAAGLRRLGIGGGDRVIVQLPNTDAFVVLFFALLRAGAVPVLTLPAHRESEIVHVAEVSGAIAYAVPDVHDGFDHRTLARALRKAVPSVEHVLVAGEAAEFTPLADIDAEPVPLPVPDPSDVALLLLSGGTTGKPKLIPRTHDDYTYNVRASAQTCGFDSSTVYLVVLPTAHNFALACPGLLGTLMAGGTVVLSPTPSPEDAFALIEREKVTVTAVVPPIALLWLDAVEWEEADLSSLRLLQVGGSKLGAEPAARVRPVLGCTLQQVFGMAEGLLNYTRLDDPSELVVGTQGRPLSPADEIRVVDEDGHDVTPGATGELLTRGPYTLRGYYRAPGHNARTFTDDGYYRTGDLVRVLPTGHLVVEGRAKDQINRGGDKISAEELENHILAHPGVHDAAVVGMPDATMGERTCAYLVPRGQAPTHRELTAFLTERGVAAYKLPDRVEVVDAFPRTSVGKIDKKALGRTIAERLSAEGAGGD</sequence>
<evidence type="ECO:0000259" key="3">
    <source>
        <dbReference type="Pfam" id="PF00501"/>
    </source>
</evidence>
<proteinExistence type="predicted"/>
<evidence type="ECO:0000313" key="6">
    <source>
        <dbReference type="Proteomes" id="UP001165270"/>
    </source>
</evidence>
<dbReference type="GO" id="GO:0016779">
    <property type="term" value="F:nucleotidyltransferase activity"/>
    <property type="evidence" value="ECO:0007669"/>
    <property type="project" value="UniProtKB-KW"/>
</dbReference>
<evidence type="ECO:0000256" key="1">
    <source>
        <dbReference type="ARBA" id="ARBA00004924"/>
    </source>
</evidence>
<dbReference type="Gene3D" id="3.30.300.30">
    <property type="match status" value="1"/>
</dbReference>
<dbReference type="Proteomes" id="UP001165270">
    <property type="component" value="Unassembled WGS sequence"/>
</dbReference>
<dbReference type="CDD" id="cd05920">
    <property type="entry name" value="23DHB-AMP_lg"/>
    <property type="match status" value="1"/>
</dbReference>
<feature type="domain" description="AMP-dependent synthetase/ligase" evidence="3">
    <location>
        <begin position="32"/>
        <end position="394"/>
    </location>
</feature>
<dbReference type="EMBL" id="JALDAX010000009">
    <property type="protein sequence ID" value="MCI3242916.1"/>
    <property type="molecule type" value="Genomic_DNA"/>
</dbReference>
<dbReference type="PANTHER" id="PTHR43767:SF1">
    <property type="entry name" value="NONRIBOSOMAL PEPTIDE SYNTHASE PES1 (EUROFUNG)-RELATED"/>
    <property type="match status" value="1"/>
</dbReference>
<dbReference type="SUPFAM" id="SSF56801">
    <property type="entry name" value="Acetyl-CoA synthetase-like"/>
    <property type="match status" value="1"/>
</dbReference>
<gene>
    <name evidence="5" type="ORF">MQN93_24635</name>
</gene>
<dbReference type="RefSeq" id="WP_242711299.1">
    <property type="nucleotide sequence ID" value="NZ_JALDAX010000009.1"/>
</dbReference>
<dbReference type="InterPro" id="IPR025110">
    <property type="entry name" value="AMP-bd_C"/>
</dbReference>
<feature type="domain" description="AMP-binding enzyme C-terminal" evidence="4">
    <location>
        <begin position="445"/>
        <end position="520"/>
    </location>
</feature>
<accession>A0ABS9XNL4</accession>
<dbReference type="PROSITE" id="PS00455">
    <property type="entry name" value="AMP_BINDING"/>
    <property type="match status" value="1"/>
</dbReference>
<dbReference type="Gene3D" id="3.40.50.980">
    <property type="match status" value="2"/>
</dbReference>
<evidence type="ECO:0000313" key="5">
    <source>
        <dbReference type="EMBL" id="MCI3242916.1"/>
    </source>
</evidence>
<dbReference type="Pfam" id="PF00501">
    <property type="entry name" value="AMP-binding"/>
    <property type="match status" value="1"/>
</dbReference>
<dbReference type="InterPro" id="IPR050237">
    <property type="entry name" value="ATP-dep_AMP-bd_enzyme"/>
</dbReference>
<evidence type="ECO:0000259" key="4">
    <source>
        <dbReference type="Pfam" id="PF13193"/>
    </source>
</evidence>
<comment type="caution">
    <text evidence="5">The sequence shown here is derived from an EMBL/GenBank/DDBJ whole genome shotgun (WGS) entry which is preliminary data.</text>
</comment>
<dbReference type="InterPro" id="IPR011963">
    <property type="entry name" value="DHB_AMP_lig"/>
</dbReference>
<name>A0ABS9XNL4_9ACTN</name>
<dbReference type="Pfam" id="PF13193">
    <property type="entry name" value="AMP-binding_C"/>
    <property type="match status" value="1"/>
</dbReference>
<dbReference type="InterPro" id="IPR020845">
    <property type="entry name" value="AMP-binding_CS"/>
</dbReference>